<dbReference type="STRING" id="1797298.A2988_03530"/>
<dbReference type="EMBL" id="MEYS01000001">
    <property type="protein sequence ID" value="OGD34554.1"/>
    <property type="molecule type" value="Genomic_DNA"/>
</dbReference>
<dbReference type="AlphaFoldDB" id="A0A1F5BVB5"/>
<organism evidence="1 2">
    <name type="scientific">Candidatus Azambacteria bacterium RIFCSPLOWO2_01_FULL_46_25</name>
    <dbReference type="NCBI Taxonomy" id="1797298"/>
    <lineage>
        <taxon>Bacteria</taxon>
        <taxon>Candidatus Azamiibacteriota</taxon>
    </lineage>
</organism>
<protein>
    <submittedName>
        <fullName evidence="1">Uncharacterized protein</fullName>
    </submittedName>
</protein>
<comment type="caution">
    <text evidence="1">The sequence shown here is derived from an EMBL/GenBank/DDBJ whole genome shotgun (WGS) entry which is preliminary data.</text>
</comment>
<gene>
    <name evidence="1" type="ORF">A2988_03530</name>
</gene>
<dbReference type="Proteomes" id="UP000176650">
    <property type="component" value="Unassembled WGS sequence"/>
</dbReference>
<evidence type="ECO:0000313" key="1">
    <source>
        <dbReference type="EMBL" id="OGD34554.1"/>
    </source>
</evidence>
<accession>A0A1F5BVB5</accession>
<reference evidence="1 2" key="1">
    <citation type="journal article" date="2016" name="Nat. Commun.">
        <title>Thousands of microbial genomes shed light on interconnected biogeochemical processes in an aquifer system.</title>
        <authorList>
            <person name="Anantharaman K."/>
            <person name="Brown C.T."/>
            <person name="Hug L.A."/>
            <person name="Sharon I."/>
            <person name="Castelle C.J."/>
            <person name="Probst A.J."/>
            <person name="Thomas B.C."/>
            <person name="Singh A."/>
            <person name="Wilkins M.J."/>
            <person name="Karaoz U."/>
            <person name="Brodie E.L."/>
            <person name="Williams K.H."/>
            <person name="Hubbard S.S."/>
            <person name="Banfield J.F."/>
        </authorList>
    </citation>
    <scope>NUCLEOTIDE SEQUENCE [LARGE SCALE GENOMIC DNA]</scope>
</reference>
<sequence>MKFTNLILVILIILALAAFGFFGWQARQSQTAPAGPGAGVKTEKFTPIPVVNRGKASEEQDAALEADVRTVNDAVRAYAKDHAGKYPESDVRNPCSGVHACLKSVNINTVKKVYLDPIPQMAPGNADYHYQADNVKKTYCVAAPVALETASTMLFECTQTACGRVPFAERCSQ</sequence>
<proteinExistence type="predicted"/>
<name>A0A1F5BVB5_9BACT</name>
<dbReference type="Gene3D" id="3.30.700.10">
    <property type="entry name" value="Glycoprotein, Type 4 Pilin"/>
    <property type="match status" value="1"/>
</dbReference>
<evidence type="ECO:0000313" key="2">
    <source>
        <dbReference type="Proteomes" id="UP000176650"/>
    </source>
</evidence>